<evidence type="ECO:0000313" key="5">
    <source>
        <dbReference type="EMBL" id="ORY29486.1"/>
    </source>
</evidence>
<dbReference type="PANTHER" id="PTHR10544">
    <property type="entry name" value="60S RIBOSOMAL PROTEIN L28"/>
    <property type="match status" value="1"/>
</dbReference>
<keyword evidence="2 5" id="KW-0689">Ribosomal protein</keyword>
<organism evidence="5 6">
    <name type="scientific">Rhizoclosmatium globosum</name>
    <dbReference type="NCBI Taxonomy" id="329046"/>
    <lineage>
        <taxon>Eukaryota</taxon>
        <taxon>Fungi</taxon>
        <taxon>Fungi incertae sedis</taxon>
        <taxon>Chytridiomycota</taxon>
        <taxon>Chytridiomycota incertae sedis</taxon>
        <taxon>Chytridiomycetes</taxon>
        <taxon>Chytridiales</taxon>
        <taxon>Chytriomycetaceae</taxon>
        <taxon>Rhizoclosmatium</taxon>
    </lineage>
</organism>
<dbReference type="AlphaFoldDB" id="A0A1Y2B434"/>
<dbReference type="InterPro" id="IPR029004">
    <property type="entry name" value="Ribosomal_eL28/Mak16"/>
</dbReference>
<gene>
    <name evidence="5" type="ORF">BCR33DRAFT_703796</name>
</gene>
<dbReference type="STRING" id="329046.A0A1Y2B434"/>
<comment type="similarity">
    <text evidence="1">Belongs to the eukaryotic ribosomal protein eL28 family.</text>
</comment>
<dbReference type="Proteomes" id="UP000193642">
    <property type="component" value="Unassembled WGS sequence"/>
</dbReference>
<keyword evidence="3" id="KW-0687">Ribonucleoprotein</keyword>
<dbReference type="GO" id="GO:0005840">
    <property type="term" value="C:ribosome"/>
    <property type="evidence" value="ECO:0007669"/>
    <property type="project" value="UniProtKB-KW"/>
</dbReference>
<keyword evidence="6" id="KW-1185">Reference proteome</keyword>
<protein>
    <submittedName>
        <fullName evidence="5">Ribosomal protein L28e</fullName>
    </submittedName>
</protein>
<dbReference type="Gene3D" id="3.30.390.110">
    <property type="match status" value="1"/>
</dbReference>
<dbReference type="InterPro" id="IPR002672">
    <property type="entry name" value="Ribosomal_eL28"/>
</dbReference>
<evidence type="ECO:0000256" key="3">
    <source>
        <dbReference type="ARBA" id="ARBA00023274"/>
    </source>
</evidence>
<name>A0A1Y2B434_9FUNG</name>
<evidence type="ECO:0000256" key="1">
    <source>
        <dbReference type="ARBA" id="ARBA00007926"/>
    </source>
</evidence>
<evidence type="ECO:0000259" key="4">
    <source>
        <dbReference type="Pfam" id="PF01778"/>
    </source>
</evidence>
<dbReference type="GO" id="GO:0006412">
    <property type="term" value="P:translation"/>
    <property type="evidence" value="ECO:0007669"/>
    <property type="project" value="InterPro"/>
</dbReference>
<sequence length="140" mass="15006">MSADLAWLLTRDTSSFLVKRKGNTAIQLSRDPANLTNVHSFKYSGLTDRPVYIASAGAKGVTVAVKKADHDNKPGKALSTKTIAHTGRRGVSNQVNKIVKAYRADLVKAALGRASRLIDAQAEGKKAPVKKLRGKKAIKA</sequence>
<comment type="caution">
    <text evidence="5">The sequence shown here is derived from an EMBL/GenBank/DDBJ whole genome shotgun (WGS) entry which is preliminary data.</text>
</comment>
<proteinExistence type="inferred from homology"/>
<dbReference type="GO" id="GO:1990904">
    <property type="term" value="C:ribonucleoprotein complex"/>
    <property type="evidence" value="ECO:0007669"/>
    <property type="project" value="UniProtKB-KW"/>
</dbReference>
<dbReference type="EMBL" id="MCGO01000088">
    <property type="protein sequence ID" value="ORY29486.1"/>
    <property type="molecule type" value="Genomic_DNA"/>
</dbReference>
<evidence type="ECO:0000256" key="2">
    <source>
        <dbReference type="ARBA" id="ARBA00022980"/>
    </source>
</evidence>
<accession>A0A1Y2B434</accession>
<dbReference type="GO" id="GO:0003735">
    <property type="term" value="F:structural constituent of ribosome"/>
    <property type="evidence" value="ECO:0007669"/>
    <property type="project" value="InterPro"/>
</dbReference>
<dbReference type="OrthoDB" id="338850at2759"/>
<feature type="domain" description="Ribosomal eL28/Mak16" evidence="4">
    <location>
        <begin position="5"/>
        <end position="118"/>
    </location>
</feature>
<reference evidence="5 6" key="1">
    <citation type="submission" date="2016-07" db="EMBL/GenBank/DDBJ databases">
        <title>Pervasive Adenine N6-methylation of Active Genes in Fungi.</title>
        <authorList>
            <consortium name="DOE Joint Genome Institute"/>
            <person name="Mondo S.J."/>
            <person name="Dannebaum R.O."/>
            <person name="Kuo R.C."/>
            <person name="Labutti K."/>
            <person name="Haridas S."/>
            <person name="Kuo A."/>
            <person name="Salamov A."/>
            <person name="Ahrendt S.R."/>
            <person name="Lipzen A."/>
            <person name="Sullivan W."/>
            <person name="Andreopoulos W.B."/>
            <person name="Clum A."/>
            <person name="Lindquist E."/>
            <person name="Daum C."/>
            <person name="Ramamoorthy G.K."/>
            <person name="Gryganskyi A."/>
            <person name="Culley D."/>
            <person name="Magnuson J.K."/>
            <person name="James T.Y."/>
            <person name="O'Malley M.A."/>
            <person name="Stajich J.E."/>
            <person name="Spatafora J.W."/>
            <person name="Visel A."/>
            <person name="Grigoriev I.V."/>
        </authorList>
    </citation>
    <scope>NUCLEOTIDE SEQUENCE [LARGE SCALE GENOMIC DNA]</scope>
    <source>
        <strain evidence="5 6">JEL800</strain>
    </source>
</reference>
<dbReference type="Pfam" id="PF01778">
    <property type="entry name" value="Ribosomal_L28e"/>
    <property type="match status" value="1"/>
</dbReference>
<evidence type="ECO:0000313" key="6">
    <source>
        <dbReference type="Proteomes" id="UP000193642"/>
    </source>
</evidence>